<dbReference type="EMBL" id="JBDJNQ010000002">
    <property type="protein sequence ID" value="MEN5376881.1"/>
    <property type="molecule type" value="Genomic_DNA"/>
</dbReference>
<sequence length="412" mass="47422">MNQPLYYCLICFVFFISSCQSNPEKKQEKKGTPIVYKITGSLNPEVNGTVYLQDHDNSMQQFRRAKVEQGKFVLEGELVIDAFYDLIIRSDSGAVKSFNYSTPLYVEADADYDVAIKEKGDHFSLEVKTNSLTTNELIAFNKNKEKVQHELDEQLAKYSDETAALNAKLMTFSRGQESIYNQTIDRLEEITKQSNEIRASKDDKRFYEEYVLNSKQKASFLIPYSFKYISLNKENYNDYDQILAHLDPAIQKHPLVKAAVAKVDEVKNYYDNMPVFPAITPRNLKGDSLKFDQLVDKKMIIVAVWSSKGKNSKMDLPVLVRKEAELKKMGVEVVYLTDDEDYERWRASNRQIGLGMNSYLLNVTDRDFIENSYNVIGTPRYLWLDPKSRTVIELAGADPTLPDFIKNVKNKL</sequence>
<dbReference type="SUPFAM" id="SSF52833">
    <property type="entry name" value="Thioredoxin-like"/>
    <property type="match status" value="1"/>
</dbReference>
<proteinExistence type="predicted"/>
<dbReference type="Gene3D" id="3.40.30.10">
    <property type="entry name" value="Glutaredoxin"/>
    <property type="match status" value="1"/>
</dbReference>
<evidence type="ECO:0000313" key="1">
    <source>
        <dbReference type="EMBL" id="MEN5376881.1"/>
    </source>
</evidence>
<evidence type="ECO:0008006" key="3">
    <source>
        <dbReference type="Google" id="ProtNLM"/>
    </source>
</evidence>
<dbReference type="RefSeq" id="WP_183917425.1">
    <property type="nucleotide sequence ID" value="NZ_JBDJLH010000003.1"/>
</dbReference>
<protein>
    <recommendedName>
        <fullName evidence="3">DUF4369 domain-containing protein</fullName>
    </recommendedName>
</protein>
<dbReference type="Proteomes" id="UP001409291">
    <property type="component" value="Unassembled WGS sequence"/>
</dbReference>
<keyword evidence="2" id="KW-1185">Reference proteome</keyword>
<accession>A0ABV0BQ18</accession>
<name>A0ABV0BQ18_9SPHI</name>
<evidence type="ECO:0000313" key="2">
    <source>
        <dbReference type="Proteomes" id="UP001409291"/>
    </source>
</evidence>
<comment type="caution">
    <text evidence="1">The sequence shown here is derived from an EMBL/GenBank/DDBJ whole genome shotgun (WGS) entry which is preliminary data.</text>
</comment>
<reference evidence="1 2" key="1">
    <citation type="submission" date="2024-04" db="EMBL/GenBank/DDBJ databases">
        <title>WGS of bacteria from Torrens River.</title>
        <authorList>
            <person name="Wyrsch E.R."/>
            <person name="Drigo B."/>
        </authorList>
    </citation>
    <scope>NUCLEOTIDE SEQUENCE [LARGE SCALE GENOMIC DNA]</scope>
    <source>
        <strain evidence="1 2">TWI391</strain>
    </source>
</reference>
<organism evidence="1 2">
    <name type="scientific">Sphingobacterium kitahiroshimense</name>
    <dbReference type="NCBI Taxonomy" id="470446"/>
    <lineage>
        <taxon>Bacteria</taxon>
        <taxon>Pseudomonadati</taxon>
        <taxon>Bacteroidota</taxon>
        <taxon>Sphingobacteriia</taxon>
        <taxon>Sphingobacteriales</taxon>
        <taxon>Sphingobacteriaceae</taxon>
        <taxon>Sphingobacterium</taxon>
    </lineage>
</organism>
<gene>
    <name evidence="1" type="ORF">ABE541_06375</name>
</gene>
<dbReference type="InterPro" id="IPR036249">
    <property type="entry name" value="Thioredoxin-like_sf"/>
</dbReference>